<sequence length="233" mass="25874">MRVKVKDVMTTHVASVNGNTPFKDVAEVLIAHSVSAVPVVDGEGHVIGVISEADLLRKEQFKEQYYREGYQPPLRSRLRHRLTEKNHSVRDTAHGDTAAELMTSPAVTIPPGASVVSAIRLMDQHGVKRLPVVDADGVLVGVVSRQDMLRVFVRSDADLATEVREDVVEHSLWAENSQIDVDVWQGVVTLTGWMTRRSDAAIVVAMALRVHGVVDIVDKLEWEEDDTSRWGRK</sequence>
<evidence type="ECO:0000256" key="1">
    <source>
        <dbReference type="ARBA" id="ARBA00022737"/>
    </source>
</evidence>
<keyword evidence="2" id="KW-0129">CBS domain</keyword>
<dbReference type="Proteomes" id="UP001551675">
    <property type="component" value="Unassembled WGS sequence"/>
</dbReference>
<dbReference type="SMART" id="SM00116">
    <property type="entry name" value="CBS"/>
    <property type="match status" value="2"/>
</dbReference>
<comment type="caution">
    <text evidence="5">The sequence shown here is derived from an EMBL/GenBank/DDBJ whole genome shotgun (WGS) entry which is preliminary data.</text>
</comment>
<accession>A0ABV3GPT9</accession>
<dbReference type="Gene3D" id="3.10.580.10">
    <property type="entry name" value="CBS-domain"/>
    <property type="match status" value="1"/>
</dbReference>
<dbReference type="InterPro" id="IPR007055">
    <property type="entry name" value="BON_dom"/>
</dbReference>
<dbReference type="PROSITE" id="PS50914">
    <property type="entry name" value="BON"/>
    <property type="match status" value="1"/>
</dbReference>
<keyword evidence="1" id="KW-0677">Repeat</keyword>
<proteinExistence type="predicted"/>
<protein>
    <submittedName>
        <fullName evidence="5">CBS domain-containing protein</fullName>
    </submittedName>
</protein>
<dbReference type="InterPro" id="IPR000644">
    <property type="entry name" value="CBS_dom"/>
</dbReference>
<evidence type="ECO:0000256" key="2">
    <source>
        <dbReference type="PROSITE-ProRule" id="PRU00703"/>
    </source>
</evidence>
<name>A0ABV3GPT9_MICGL</name>
<dbReference type="RefSeq" id="WP_061257181.1">
    <property type="nucleotide sequence ID" value="NZ_JBFALK010000023.1"/>
</dbReference>
<evidence type="ECO:0000313" key="6">
    <source>
        <dbReference type="Proteomes" id="UP001551675"/>
    </source>
</evidence>
<evidence type="ECO:0000313" key="5">
    <source>
        <dbReference type="EMBL" id="MEV0973644.1"/>
    </source>
</evidence>
<reference evidence="5 6" key="1">
    <citation type="submission" date="2024-06" db="EMBL/GenBank/DDBJ databases">
        <title>The Natural Products Discovery Center: Release of the First 8490 Sequenced Strains for Exploring Actinobacteria Biosynthetic Diversity.</title>
        <authorList>
            <person name="Kalkreuter E."/>
            <person name="Kautsar S.A."/>
            <person name="Yang D."/>
            <person name="Bader C.D."/>
            <person name="Teijaro C.N."/>
            <person name="Fluegel L."/>
            <person name="Davis C.M."/>
            <person name="Simpson J.R."/>
            <person name="Lauterbach L."/>
            <person name="Steele A.D."/>
            <person name="Gui C."/>
            <person name="Meng S."/>
            <person name="Li G."/>
            <person name="Viehrig K."/>
            <person name="Ye F."/>
            <person name="Su P."/>
            <person name="Kiefer A.F."/>
            <person name="Nichols A."/>
            <person name="Cepeda A.J."/>
            <person name="Yan W."/>
            <person name="Fan B."/>
            <person name="Jiang Y."/>
            <person name="Adhikari A."/>
            <person name="Zheng C.-J."/>
            <person name="Schuster L."/>
            <person name="Cowan T.M."/>
            <person name="Smanski M.J."/>
            <person name="Chevrette M.G."/>
            <person name="De Carvalho L.P.S."/>
            <person name="Shen B."/>
        </authorList>
    </citation>
    <scope>NUCLEOTIDE SEQUENCE [LARGE SCALE GENOMIC DNA]</scope>
    <source>
        <strain evidence="5 6">NPDC050100</strain>
    </source>
</reference>
<dbReference type="PANTHER" id="PTHR48108:SF26">
    <property type="entry name" value="CBS DOMAIN-CONTAINING PROTEIN DDB_G0289609"/>
    <property type="match status" value="1"/>
</dbReference>
<dbReference type="CDD" id="cd04586">
    <property type="entry name" value="CBS_pair_BON_assoc"/>
    <property type="match status" value="1"/>
</dbReference>
<dbReference type="SUPFAM" id="SSF54631">
    <property type="entry name" value="CBS-domain pair"/>
    <property type="match status" value="1"/>
</dbReference>
<feature type="domain" description="CBS" evidence="4">
    <location>
        <begin position="102"/>
        <end position="159"/>
    </location>
</feature>
<dbReference type="PANTHER" id="PTHR48108">
    <property type="entry name" value="CBS DOMAIN-CONTAINING PROTEIN CBSX2, CHLOROPLASTIC"/>
    <property type="match status" value="1"/>
</dbReference>
<dbReference type="EMBL" id="JBFALK010000023">
    <property type="protein sequence ID" value="MEV0973644.1"/>
    <property type="molecule type" value="Genomic_DNA"/>
</dbReference>
<keyword evidence="6" id="KW-1185">Reference proteome</keyword>
<dbReference type="PROSITE" id="PS51371">
    <property type="entry name" value="CBS"/>
    <property type="match status" value="2"/>
</dbReference>
<organism evidence="5 6">
    <name type="scientific">Microtetraspora glauca</name>
    <dbReference type="NCBI Taxonomy" id="1996"/>
    <lineage>
        <taxon>Bacteria</taxon>
        <taxon>Bacillati</taxon>
        <taxon>Actinomycetota</taxon>
        <taxon>Actinomycetes</taxon>
        <taxon>Streptosporangiales</taxon>
        <taxon>Streptosporangiaceae</taxon>
        <taxon>Microtetraspora</taxon>
    </lineage>
</organism>
<dbReference type="InterPro" id="IPR051462">
    <property type="entry name" value="CBS_domain-containing"/>
</dbReference>
<feature type="domain" description="CBS" evidence="4">
    <location>
        <begin position="9"/>
        <end position="68"/>
    </location>
</feature>
<dbReference type="Pfam" id="PF00571">
    <property type="entry name" value="CBS"/>
    <property type="match status" value="2"/>
</dbReference>
<dbReference type="PIRSF" id="PIRSF036990">
    <property type="entry name" value="UCP036990_CBS_BON"/>
    <property type="match status" value="1"/>
</dbReference>
<dbReference type="InterPro" id="IPR046342">
    <property type="entry name" value="CBS_dom_sf"/>
</dbReference>
<dbReference type="InterPro" id="IPR017080">
    <property type="entry name" value="UCP036990_CBS_BON"/>
</dbReference>
<evidence type="ECO:0000259" key="4">
    <source>
        <dbReference type="PROSITE" id="PS51371"/>
    </source>
</evidence>
<gene>
    <name evidence="5" type="ORF">AB0I59_34005</name>
</gene>
<feature type="domain" description="BON" evidence="3">
    <location>
        <begin position="155"/>
        <end position="224"/>
    </location>
</feature>
<evidence type="ECO:0000259" key="3">
    <source>
        <dbReference type="PROSITE" id="PS50914"/>
    </source>
</evidence>
<dbReference type="Pfam" id="PF04972">
    <property type="entry name" value="BON"/>
    <property type="match status" value="1"/>
</dbReference>